<dbReference type="NCBIfam" id="TIGR00038">
    <property type="entry name" value="efp"/>
    <property type="match status" value="1"/>
</dbReference>
<proteinExistence type="inferred from homology"/>
<evidence type="ECO:0000259" key="10">
    <source>
        <dbReference type="SMART" id="SM00841"/>
    </source>
</evidence>
<dbReference type="Pfam" id="PF01132">
    <property type="entry name" value="EFP"/>
    <property type="match status" value="1"/>
</dbReference>
<comment type="subcellular location">
    <subcellularLocation>
        <location evidence="1 7">Cytoplasm</location>
    </subcellularLocation>
</comment>
<dbReference type="Gene3D" id="2.40.50.140">
    <property type="entry name" value="Nucleic acid-binding proteins"/>
    <property type="match status" value="2"/>
</dbReference>
<dbReference type="Proteomes" id="UP000013893">
    <property type="component" value="Chromosome"/>
</dbReference>
<dbReference type="Pfam" id="PF09285">
    <property type="entry name" value="Elong-fact-P_C"/>
    <property type="match status" value="1"/>
</dbReference>
<keyword evidence="13" id="KW-1185">Reference proteome</keyword>
<dbReference type="InterPro" id="IPR001059">
    <property type="entry name" value="Transl_elong_P/YeiP_cen"/>
</dbReference>
<comment type="similarity">
    <text evidence="3 7 9">Belongs to the elongation factor P family.</text>
</comment>
<dbReference type="InterPro" id="IPR020599">
    <property type="entry name" value="Transl_elong_fac_P/YeiP"/>
</dbReference>
<evidence type="ECO:0000313" key="12">
    <source>
        <dbReference type="EMBL" id="AGL62348.1"/>
    </source>
</evidence>
<dbReference type="Pfam" id="PF08207">
    <property type="entry name" value="EFP_N"/>
    <property type="match status" value="1"/>
</dbReference>
<name>R4PL88_9BACT</name>
<dbReference type="RefSeq" id="WP_015641798.1">
    <property type="nucleotide sequence ID" value="NC_021219.1"/>
</dbReference>
<dbReference type="AlphaFoldDB" id="R4PL88"/>
<dbReference type="STRING" id="1332188.L336_0645"/>
<evidence type="ECO:0000256" key="6">
    <source>
        <dbReference type="ARBA" id="ARBA00022917"/>
    </source>
</evidence>
<dbReference type="GO" id="GO:0003746">
    <property type="term" value="F:translation elongation factor activity"/>
    <property type="evidence" value="ECO:0007669"/>
    <property type="project" value="UniProtKB-UniRule"/>
</dbReference>
<dbReference type="PANTHER" id="PTHR30053">
    <property type="entry name" value="ELONGATION FACTOR P"/>
    <property type="match status" value="1"/>
</dbReference>
<dbReference type="InterPro" id="IPR012340">
    <property type="entry name" value="NA-bd_OB-fold"/>
</dbReference>
<evidence type="ECO:0000256" key="3">
    <source>
        <dbReference type="ARBA" id="ARBA00009479"/>
    </source>
</evidence>
<dbReference type="HOGENOM" id="CLU_074944_0_1_0"/>
<gene>
    <name evidence="7" type="primary">efp</name>
    <name evidence="12" type="ORF">L336_0645</name>
</gene>
<comment type="pathway">
    <text evidence="2 7">Protein biosynthesis; polypeptide chain elongation.</text>
</comment>
<reference evidence="12 13" key="1">
    <citation type="journal article" date="2013" name="Nat. Biotechnol.">
        <title>Genome sequences of rare, uncultured bacteria obtained by differential coverage binning of multiple metagenomes.</title>
        <authorList>
            <person name="Albertsen M."/>
            <person name="Hugenholtz P."/>
            <person name="Skarshewski A."/>
            <person name="Nielsen K.L."/>
            <person name="Tyson G.W."/>
            <person name="Nielsen P.H."/>
        </authorList>
    </citation>
    <scope>NUCLEOTIDE SEQUENCE [LARGE SCALE GENOMIC DNA]</scope>
    <source>
        <strain evidence="12">TM71</strain>
    </source>
</reference>
<evidence type="ECO:0000256" key="4">
    <source>
        <dbReference type="ARBA" id="ARBA00022490"/>
    </source>
</evidence>
<comment type="function">
    <text evidence="7">Involved in peptide bond synthesis. Stimulates efficient translation and peptide-bond synthesis on native or reconstituted 70S ribosomes in vitro. Probably functions indirectly by altering the affinity of the ribosome for aminoacyl-tRNA, thus increasing their reactivity as acceptors for peptidyl transferase.</text>
</comment>
<dbReference type="InterPro" id="IPR013185">
    <property type="entry name" value="Transl_elong_KOW-like"/>
</dbReference>
<dbReference type="SMART" id="SM00841">
    <property type="entry name" value="Elong-fact-P_C"/>
    <property type="match status" value="1"/>
</dbReference>
<dbReference type="GO" id="GO:0005829">
    <property type="term" value="C:cytosol"/>
    <property type="evidence" value="ECO:0007669"/>
    <property type="project" value="UniProtKB-ARBA"/>
</dbReference>
<evidence type="ECO:0000256" key="2">
    <source>
        <dbReference type="ARBA" id="ARBA00004815"/>
    </source>
</evidence>
<dbReference type="EMBL" id="CP005957">
    <property type="protein sequence ID" value="AGL62348.1"/>
    <property type="molecule type" value="Genomic_DNA"/>
</dbReference>
<organism evidence="12 13">
    <name type="scientific">Candidatus Saccharimonas aalborgensis</name>
    <dbReference type="NCBI Taxonomy" id="1332188"/>
    <lineage>
        <taxon>Bacteria</taxon>
        <taxon>Candidatus Saccharimonadota</taxon>
        <taxon>Candidatus Saccharimonadia</taxon>
        <taxon>Candidatus Saccharimonadales</taxon>
        <taxon>Candidatus Saccharimonadaceae</taxon>
        <taxon>Candidatus Saccharimonas</taxon>
    </lineage>
</organism>
<sequence>MYQPTDLKKGTVCQIDGKPYRVVEYAQKVMGRGGSIVNVKLKNLIDGSVIPKTFKGQDKIETAEVHNKAVQYLYNDGETFFFMDPESFEQFELSSDVVDEAKSYLKEGDELSLQFFGDRVITVELPKNLYLEVTYTEDVVKGDTTSSVLKDATVETGLVVKVPSFIKVGDIISVDTATGEYRERKK</sequence>
<dbReference type="InterPro" id="IPR011768">
    <property type="entry name" value="Transl_elongation_fac_P"/>
</dbReference>
<evidence type="ECO:0000259" key="11">
    <source>
        <dbReference type="SMART" id="SM01185"/>
    </source>
</evidence>
<evidence type="ECO:0000256" key="7">
    <source>
        <dbReference type="HAMAP-Rule" id="MF_00141"/>
    </source>
</evidence>
<dbReference type="SMART" id="SM01185">
    <property type="entry name" value="EFP"/>
    <property type="match status" value="1"/>
</dbReference>
<keyword evidence="5 7" id="KW-0251">Elongation factor</keyword>
<evidence type="ECO:0000313" key="13">
    <source>
        <dbReference type="Proteomes" id="UP000013893"/>
    </source>
</evidence>
<evidence type="ECO:0000256" key="5">
    <source>
        <dbReference type="ARBA" id="ARBA00022768"/>
    </source>
</evidence>
<dbReference type="InterPro" id="IPR015365">
    <property type="entry name" value="Elong-fact-P_C"/>
</dbReference>
<dbReference type="UniPathway" id="UPA00345"/>
<dbReference type="FunFam" id="2.40.50.140:FF:000009">
    <property type="entry name" value="Elongation factor P"/>
    <property type="match status" value="1"/>
</dbReference>
<dbReference type="SUPFAM" id="SSF50104">
    <property type="entry name" value="Translation proteins SH3-like domain"/>
    <property type="match status" value="1"/>
</dbReference>
<evidence type="ECO:0000256" key="8">
    <source>
        <dbReference type="NCBIfam" id="TIGR00038"/>
    </source>
</evidence>
<dbReference type="NCBIfam" id="NF001810">
    <property type="entry name" value="PRK00529.1"/>
    <property type="match status" value="1"/>
</dbReference>
<evidence type="ECO:0000256" key="1">
    <source>
        <dbReference type="ARBA" id="ARBA00004496"/>
    </source>
</evidence>
<dbReference type="FunFam" id="2.40.50.140:FF:000004">
    <property type="entry name" value="Elongation factor P"/>
    <property type="match status" value="1"/>
</dbReference>
<feature type="domain" description="Elongation factor P C-terminal" evidence="10">
    <location>
        <begin position="129"/>
        <end position="184"/>
    </location>
</feature>
<feature type="domain" description="Translation elongation factor P/YeiP central" evidence="11">
    <location>
        <begin position="67"/>
        <end position="121"/>
    </location>
</feature>
<dbReference type="HAMAP" id="MF_00141">
    <property type="entry name" value="EF_P"/>
    <property type="match status" value="1"/>
</dbReference>
<dbReference type="KEGG" id="saal:L336_0645"/>
<dbReference type="SUPFAM" id="SSF50249">
    <property type="entry name" value="Nucleic acid-binding proteins"/>
    <property type="match status" value="2"/>
</dbReference>
<dbReference type="GO" id="GO:0043043">
    <property type="term" value="P:peptide biosynthetic process"/>
    <property type="evidence" value="ECO:0007669"/>
    <property type="project" value="InterPro"/>
</dbReference>
<dbReference type="PIRSF" id="PIRSF005901">
    <property type="entry name" value="EF-P"/>
    <property type="match status" value="1"/>
</dbReference>
<dbReference type="Gene3D" id="2.30.30.30">
    <property type="match status" value="1"/>
</dbReference>
<keyword evidence="4 7" id="KW-0963">Cytoplasm</keyword>
<dbReference type="CDD" id="cd05794">
    <property type="entry name" value="S1_EF-P_repeat_2"/>
    <property type="match status" value="1"/>
</dbReference>
<dbReference type="OrthoDB" id="9801844at2"/>
<dbReference type="InterPro" id="IPR013852">
    <property type="entry name" value="Transl_elong_P/YeiP_CS"/>
</dbReference>
<dbReference type="PANTHER" id="PTHR30053:SF14">
    <property type="entry name" value="TRANSLATION ELONGATION FACTOR KOW-LIKE DOMAIN-CONTAINING PROTEIN"/>
    <property type="match status" value="1"/>
</dbReference>
<dbReference type="CDD" id="cd04470">
    <property type="entry name" value="S1_EF-P_repeat_1"/>
    <property type="match status" value="1"/>
</dbReference>
<dbReference type="FunFam" id="2.30.30.30:FF:000003">
    <property type="entry name" value="Elongation factor P"/>
    <property type="match status" value="1"/>
</dbReference>
<accession>R4PL88</accession>
<dbReference type="PROSITE" id="PS01275">
    <property type="entry name" value="EFP"/>
    <property type="match status" value="1"/>
</dbReference>
<evidence type="ECO:0000256" key="9">
    <source>
        <dbReference type="RuleBase" id="RU004389"/>
    </source>
</evidence>
<dbReference type="InterPro" id="IPR008991">
    <property type="entry name" value="Translation_prot_SH3-like_sf"/>
</dbReference>
<keyword evidence="6 7" id="KW-0648">Protein biosynthesis</keyword>
<dbReference type="InterPro" id="IPR014722">
    <property type="entry name" value="Rib_uL2_dom2"/>
</dbReference>
<protein>
    <recommendedName>
        <fullName evidence="7 8">Elongation factor P</fullName>
        <shortName evidence="7">EF-P</shortName>
    </recommendedName>
</protein>